<gene>
    <name evidence="1" type="ORF">MYCTH_80299</name>
</gene>
<reference evidence="1 2" key="1">
    <citation type="journal article" date="2011" name="Nat. Biotechnol.">
        <title>Comparative genomic analysis of the thermophilic biomass-degrading fungi Myceliophthora thermophila and Thielavia terrestris.</title>
        <authorList>
            <person name="Berka R.M."/>
            <person name="Grigoriev I.V."/>
            <person name="Otillar R."/>
            <person name="Salamov A."/>
            <person name="Grimwood J."/>
            <person name="Reid I."/>
            <person name="Ishmael N."/>
            <person name="John T."/>
            <person name="Darmond C."/>
            <person name="Moisan M.-C."/>
            <person name="Henrissat B."/>
            <person name="Coutinho P.M."/>
            <person name="Lombard V."/>
            <person name="Natvig D.O."/>
            <person name="Lindquist E."/>
            <person name="Schmutz J."/>
            <person name="Lucas S."/>
            <person name="Harris P."/>
            <person name="Powlowski J."/>
            <person name="Bellemare A."/>
            <person name="Taylor D."/>
            <person name="Butler G."/>
            <person name="de Vries R.P."/>
            <person name="Allijn I.E."/>
            <person name="van den Brink J."/>
            <person name="Ushinsky S."/>
            <person name="Storms R."/>
            <person name="Powell A.J."/>
            <person name="Paulsen I.T."/>
            <person name="Elbourne L.D.H."/>
            <person name="Baker S.E."/>
            <person name="Magnuson J."/>
            <person name="LaBoissiere S."/>
            <person name="Clutterbuck A.J."/>
            <person name="Martinez D."/>
            <person name="Wogulis M."/>
            <person name="de Leon A.L."/>
            <person name="Rey M.W."/>
            <person name="Tsang A."/>
        </authorList>
    </citation>
    <scope>NUCLEOTIDE SEQUENCE [LARGE SCALE GENOMIC DNA]</scope>
    <source>
        <strain evidence="2">ATCC 42464 / BCRC 31852 / DSM 1799</strain>
    </source>
</reference>
<dbReference type="RefSeq" id="XP_003663424.1">
    <property type="nucleotide sequence ID" value="XM_003663376.1"/>
</dbReference>
<dbReference type="AlphaFoldDB" id="G2QCQ7"/>
<dbReference type="VEuPathDB" id="FungiDB:MYCTH_80299"/>
<organism evidence="1 2">
    <name type="scientific">Thermothelomyces thermophilus (strain ATCC 42464 / BCRC 31852 / DSM 1799)</name>
    <name type="common">Sporotrichum thermophile</name>
    <dbReference type="NCBI Taxonomy" id="573729"/>
    <lineage>
        <taxon>Eukaryota</taxon>
        <taxon>Fungi</taxon>
        <taxon>Dikarya</taxon>
        <taxon>Ascomycota</taxon>
        <taxon>Pezizomycotina</taxon>
        <taxon>Sordariomycetes</taxon>
        <taxon>Sordariomycetidae</taxon>
        <taxon>Sordariales</taxon>
        <taxon>Chaetomiaceae</taxon>
        <taxon>Thermothelomyces</taxon>
    </lineage>
</organism>
<dbReference type="Proteomes" id="UP000007322">
    <property type="component" value="Chromosome 3"/>
</dbReference>
<evidence type="ECO:0000313" key="2">
    <source>
        <dbReference type="Proteomes" id="UP000007322"/>
    </source>
</evidence>
<accession>G2QCQ7</accession>
<evidence type="ECO:0000313" key="1">
    <source>
        <dbReference type="EMBL" id="AEO58179.1"/>
    </source>
</evidence>
<dbReference type="OrthoDB" id="5099098at2759"/>
<dbReference type="KEGG" id="mtm:MYCTH_80299"/>
<keyword evidence="2" id="KW-1185">Reference proteome</keyword>
<feature type="non-terminal residue" evidence="1">
    <location>
        <position position="1"/>
    </location>
</feature>
<dbReference type="GeneID" id="11509380"/>
<sequence>AKRSIKRSVKTKEYIALATTINELGFEVIPCSYCFSCGLCCHIIESSSCYGKYVRIIDESKRLNRLEQDTKEALYTNRDLLAKV</sequence>
<proteinExistence type="predicted"/>
<dbReference type="HOGENOM" id="CLU_2533815_0_0_1"/>
<name>G2QCQ7_THET4</name>
<dbReference type="EMBL" id="CP003004">
    <property type="protein sequence ID" value="AEO58179.1"/>
    <property type="molecule type" value="Genomic_DNA"/>
</dbReference>
<dbReference type="InParanoid" id="G2QCQ7"/>
<protein>
    <submittedName>
        <fullName evidence="1">Uncharacterized protein</fullName>
    </submittedName>
</protein>